<dbReference type="SUPFAM" id="SSF74942">
    <property type="entry name" value="YhbC-like, C-terminal domain"/>
    <property type="match status" value="1"/>
</dbReference>
<feature type="domain" description="Ribosome maturation factor RimP C-terminal" evidence="5">
    <location>
        <begin position="90"/>
        <end position="153"/>
    </location>
</feature>
<dbReference type="EMBL" id="WAIE01000007">
    <property type="protein sequence ID" value="KAB1440244.1"/>
    <property type="molecule type" value="Genomic_DNA"/>
</dbReference>
<dbReference type="InterPro" id="IPR035956">
    <property type="entry name" value="RimP_N_sf"/>
</dbReference>
<keyword evidence="2 3" id="KW-0690">Ribosome biogenesis</keyword>
<dbReference type="Pfam" id="PF17384">
    <property type="entry name" value="DUF150_C"/>
    <property type="match status" value="1"/>
</dbReference>
<proteinExistence type="inferred from homology"/>
<dbReference type="SUPFAM" id="SSF75420">
    <property type="entry name" value="YhbC-like, N-terminal domain"/>
    <property type="match status" value="1"/>
</dbReference>
<dbReference type="InterPro" id="IPR028989">
    <property type="entry name" value="RimP_N"/>
</dbReference>
<dbReference type="Pfam" id="PF02576">
    <property type="entry name" value="RimP_N"/>
    <property type="match status" value="1"/>
</dbReference>
<dbReference type="InterPro" id="IPR003728">
    <property type="entry name" value="Ribosome_maturation_RimP"/>
</dbReference>
<comment type="caution">
    <text evidence="6">The sequence shown here is derived from an EMBL/GenBank/DDBJ whole genome shotgun (WGS) entry which is preliminary data.</text>
</comment>
<evidence type="ECO:0000256" key="3">
    <source>
        <dbReference type="HAMAP-Rule" id="MF_01077"/>
    </source>
</evidence>
<dbReference type="OrthoDB" id="9805006at2"/>
<dbReference type="FunFam" id="3.30.300.70:FF:000001">
    <property type="entry name" value="Ribosome maturation factor RimP"/>
    <property type="match status" value="1"/>
</dbReference>
<dbReference type="GO" id="GO:0006412">
    <property type="term" value="P:translation"/>
    <property type="evidence" value="ECO:0007669"/>
    <property type="project" value="TreeGrafter"/>
</dbReference>
<comment type="function">
    <text evidence="3">Required for maturation of 30S ribosomal subunits.</text>
</comment>
<feature type="domain" description="Ribosome maturation factor RimP N-terminal" evidence="4">
    <location>
        <begin position="14"/>
        <end position="85"/>
    </location>
</feature>
<evidence type="ECO:0000313" key="6">
    <source>
        <dbReference type="EMBL" id="KAB1440244.1"/>
    </source>
</evidence>
<evidence type="ECO:0000256" key="1">
    <source>
        <dbReference type="ARBA" id="ARBA00022490"/>
    </source>
</evidence>
<evidence type="ECO:0000313" key="7">
    <source>
        <dbReference type="Proteomes" id="UP000438699"/>
    </source>
</evidence>
<gene>
    <name evidence="3" type="primary">rimP</name>
    <name evidence="6" type="ORF">F8A88_13390</name>
</gene>
<protein>
    <recommendedName>
        <fullName evidence="3">Ribosome maturation factor RimP</fullName>
    </recommendedName>
</protein>
<evidence type="ECO:0000259" key="4">
    <source>
        <dbReference type="Pfam" id="PF02576"/>
    </source>
</evidence>
<accession>A0A6N6MXU5</accession>
<evidence type="ECO:0000259" key="5">
    <source>
        <dbReference type="Pfam" id="PF17384"/>
    </source>
</evidence>
<comment type="subcellular location">
    <subcellularLocation>
        <location evidence="3">Cytoplasm</location>
    </subcellularLocation>
</comment>
<name>A0A6N6MXU5_9BACT</name>
<dbReference type="Gene3D" id="2.30.30.180">
    <property type="entry name" value="Ribosome maturation factor RimP, C-terminal domain"/>
    <property type="match status" value="1"/>
</dbReference>
<dbReference type="PANTHER" id="PTHR33867:SF1">
    <property type="entry name" value="RIBOSOME MATURATION FACTOR RIMP"/>
    <property type="match status" value="1"/>
</dbReference>
<evidence type="ECO:0000256" key="2">
    <source>
        <dbReference type="ARBA" id="ARBA00022517"/>
    </source>
</evidence>
<organism evidence="6 7">
    <name type="scientific">Pseudodesulfovibrio senegalensis</name>
    <dbReference type="NCBI Taxonomy" id="1721087"/>
    <lineage>
        <taxon>Bacteria</taxon>
        <taxon>Pseudomonadati</taxon>
        <taxon>Thermodesulfobacteriota</taxon>
        <taxon>Desulfovibrionia</taxon>
        <taxon>Desulfovibrionales</taxon>
        <taxon>Desulfovibrionaceae</taxon>
    </lineage>
</organism>
<keyword evidence="7" id="KW-1185">Reference proteome</keyword>
<sequence length="153" mass="17283">MRHNAFERKLAELVETEVKSLGFTFWGLSMASSGKKRVIRIFIDGPEGVNIDDCAKVSRQVDIVLEAEDIIPGAFTLEVSSPGLERRFFTLDQLGDYVNRTLDVHLAEPIDGRRHFKGKLVAVTDTGLEIECDGEPHRLDWDDVREATLVHEF</sequence>
<dbReference type="HAMAP" id="MF_01077">
    <property type="entry name" value="RimP"/>
    <property type="match status" value="1"/>
</dbReference>
<dbReference type="PANTHER" id="PTHR33867">
    <property type="entry name" value="RIBOSOME MATURATION FACTOR RIMP"/>
    <property type="match status" value="1"/>
</dbReference>
<keyword evidence="1 3" id="KW-0963">Cytoplasm</keyword>
<dbReference type="GO" id="GO:0005829">
    <property type="term" value="C:cytosol"/>
    <property type="evidence" value="ECO:0007669"/>
    <property type="project" value="TreeGrafter"/>
</dbReference>
<reference evidence="6 7" key="1">
    <citation type="journal article" date="2017" name="Int. J. Syst. Evol. Microbiol.">
        <title>Desulfovibrio senegalensis sp. nov., a mesophilic sulfate reducer isolated from marine sediment.</title>
        <authorList>
            <person name="Thioye A."/>
            <person name="Gam Z.B.A."/>
            <person name="Mbengue M."/>
            <person name="Cayol J.L."/>
            <person name="Joseph-Bartoli M."/>
            <person name="Toure-Kane C."/>
            <person name="Labat M."/>
        </authorList>
    </citation>
    <scope>NUCLEOTIDE SEQUENCE [LARGE SCALE GENOMIC DNA]</scope>
    <source>
        <strain evidence="6 7">DSM 101509</strain>
    </source>
</reference>
<dbReference type="InterPro" id="IPR036847">
    <property type="entry name" value="RimP_C_sf"/>
</dbReference>
<comment type="similarity">
    <text evidence="3">Belongs to the RimP family.</text>
</comment>
<dbReference type="GO" id="GO:0000028">
    <property type="term" value="P:ribosomal small subunit assembly"/>
    <property type="evidence" value="ECO:0007669"/>
    <property type="project" value="TreeGrafter"/>
</dbReference>
<dbReference type="Proteomes" id="UP000438699">
    <property type="component" value="Unassembled WGS sequence"/>
</dbReference>
<dbReference type="InterPro" id="IPR028998">
    <property type="entry name" value="RimP_C"/>
</dbReference>
<dbReference type="RefSeq" id="WP_151151685.1">
    <property type="nucleotide sequence ID" value="NZ_WAIE01000007.1"/>
</dbReference>
<dbReference type="AlphaFoldDB" id="A0A6N6MXU5"/>
<dbReference type="CDD" id="cd01734">
    <property type="entry name" value="YlxS_C"/>
    <property type="match status" value="1"/>
</dbReference>
<dbReference type="Gene3D" id="3.30.300.70">
    <property type="entry name" value="RimP-like superfamily, N-terminal"/>
    <property type="match status" value="1"/>
</dbReference>